<comment type="subcellular location">
    <subcellularLocation>
        <location evidence="5">Cytoplasm</location>
    </subcellularLocation>
</comment>
<keyword evidence="1 5" id="KW-0963">Cytoplasm</keyword>
<dbReference type="CDD" id="cd02440">
    <property type="entry name" value="AdoMet_MTases"/>
    <property type="match status" value="1"/>
</dbReference>
<dbReference type="PANTHER" id="PTHR12843">
    <property type="entry name" value="PROTEIN-LYSINE N-METHYLTRANSFERASE METTL10"/>
    <property type="match status" value="1"/>
</dbReference>
<dbReference type="GO" id="GO:0016192">
    <property type="term" value="P:vesicle-mediated transport"/>
    <property type="evidence" value="ECO:0007669"/>
    <property type="project" value="UniProtKB-UniRule"/>
</dbReference>
<evidence type="ECO:0000256" key="3">
    <source>
        <dbReference type="ARBA" id="ARBA00022679"/>
    </source>
</evidence>
<dbReference type="InterPro" id="IPR025714">
    <property type="entry name" value="Methyltranfer_dom"/>
</dbReference>
<evidence type="ECO:0000313" key="7">
    <source>
        <dbReference type="EMBL" id="KIJ13464.1"/>
    </source>
</evidence>
<dbReference type="Proteomes" id="UP000053647">
    <property type="component" value="Unassembled WGS sequence"/>
</dbReference>
<keyword evidence="2 5" id="KW-0489">Methyltransferase</keyword>
<dbReference type="EC" id="2.1.1.-" evidence="5"/>
<keyword evidence="4 5" id="KW-0949">S-adenosyl-L-methionine</keyword>
<comment type="similarity">
    <text evidence="5">Belongs to the class I-like SAM-binding methyltransferase superfamily. EFM4 family.</text>
</comment>
<dbReference type="GO" id="GO:0032259">
    <property type="term" value="P:methylation"/>
    <property type="evidence" value="ECO:0007669"/>
    <property type="project" value="UniProtKB-KW"/>
</dbReference>
<evidence type="ECO:0000256" key="2">
    <source>
        <dbReference type="ARBA" id="ARBA00022603"/>
    </source>
</evidence>
<dbReference type="InterPro" id="IPR026635">
    <property type="entry name" value="Efm4/METTL10"/>
</dbReference>
<evidence type="ECO:0000256" key="4">
    <source>
        <dbReference type="ARBA" id="ARBA00022691"/>
    </source>
</evidence>
<organism evidence="7 8">
    <name type="scientific">Paxillus involutus ATCC 200175</name>
    <dbReference type="NCBI Taxonomy" id="664439"/>
    <lineage>
        <taxon>Eukaryota</taxon>
        <taxon>Fungi</taxon>
        <taxon>Dikarya</taxon>
        <taxon>Basidiomycota</taxon>
        <taxon>Agaricomycotina</taxon>
        <taxon>Agaricomycetes</taxon>
        <taxon>Agaricomycetidae</taxon>
        <taxon>Boletales</taxon>
        <taxon>Paxilineae</taxon>
        <taxon>Paxillaceae</taxon>
        <taxon>Paxillus</taxon>
    </lineage>
</organism>
<gene>
    <name evidence="5" type="primary">EFM4</name>
    <name evidence="7" type="ORF">PAXINDRAFT_117216</name>
</gene>
<feature type="domain" description="Methyltransferase" evidence="6">
    <location>
        <begin position="80"/>
        <end position="225"/>
    </location>
</feature>
<reference evidence="8" key="2">
    <citation type="submission" date="2015-01" db="EMBL/GenBank/DDBJ databases">
        <title>Evolutionary Origins and Diversification of the Mycorrhizal Mutualists.</title>
        <authorList>
            <consortium name="DOE Joint Genome Institute"/>
            <consortium name="Mycorrhizal Genomics Consortium"/>
            <person name="Kohler A."/>
            <person name="Kuo A."/>
            <person name="Nagy L.G."/>
            <person name="Floudas D."/>
            <person name="Copeland A."/>
            <person name="Barry K.W."/>
            <person name="Cichocki N."/>
            <person name="Veneault-Fourrey C."/>
            <person name="LaButti K."/>
            <person name="Lindquist E.A."/>
            <person name="Lipzen A."/>
            <person name="Lundell T."/>
            <person name="Morin E."/>
            <person name="Murat C."/>
            <person name="Riley R."/>
            <person name="Ohm R."/>
            <person name="Sun H."/>
            <person name="Tunlid A."/>
            <person name="Henrissat B."/>
            <person name="Grigoriev I.V."/>
            <person name="Hibbett D.S."/>
            <person name="Martin F."/>
        </authorList>
    </citation>
    <scope>NUCLEOTIDE SEQUENCE [LARGE SCALE GENOMIC DNA]</scope>
    <source>
        <strain evidence="8">ATCC 200175</strain>
    </source>
</reference>
<name>A0A0C9SVM5_PAXIN</name>
<dbReference type="GO" id="GO:0005737">
    <property type="term" value="C:cytoplasm"/>
    <property type="evidence" value="ECO:0007669"/>
    <property type="project" value="UniProtKB-SubCell"/>
</dbReference>
<accession>A0A0C9SVM5</accession>
<sequence>MSTLDFDPSKLGTKDHWDQRYTQDLTNFRENRLEGEVWCVPSSPFFLYHPLIYTFVRFGEEPEEKMVEWAQAHVPPQSSPNVLDVGSGNGHLLFAMVEAGYDASRLAGIDYSQGSIDLSVAIAKQRAVDDTDTEHAYRSVVFAVCDFLDAESPIPSPKDESTSDATWDLILDKGTYDAISLMDEDAQGIVPLDGYPPRVAKLLRPGGRFLITSCNFTEDELKERFATRALGLEYEDSVPYRRFTFGGKTGSSYATVAFKKQSVSYG</sequence>
<evidence type="ECO:0000259" key="6">
    <source>
        <dbReference type="Pfam" id="PF13847"/>
    </source>
</evidence>
<keyword evidence="5" id="KW-0813">Transport</keyword>
<dbReference type="InterPro" id="IPR029063">
    <property type="entry name" value="SAM-dependent_MTases_sf"/>
</dbReference>
<comment type="function">
    <text evidence="5">S-adenosyl-L-methionine-dependent protein-lysine N-methyltransferase that mono- and dimethylates elongation factor 1-alpha at 'Lys-316'. May play a role in intracellular transport.</text>
</comment>
<protein>
    <recommendedName>
        <fullName evidence="5">Protein-lysine N-methyltransferase EFM4</fullName>
        <ecNumber evidence="5">2.1.1.-</ecNumber>
    </recommendedName>
    <alternativeName>
        <fullName evidence="5">Elongation factor methyltransferase 4</fullName>
    </alternativeName>
</protein>
<dbReference type="Pfam" id="PF13847">
    <property type="entry name" value="Methyltransf_31"/>
    <property type="match status" value="1"/>
</dbReference>
<dbReference type="OrthoDB" id="10069295at2759"/>
<dbReference type="HAMAP" id="MF_03188">
    <property type="entry name" value="Methyltr_EFM4"/>
    <property type="match status" value="1"/>
</dbReference>
<dbReference type="EMBL" id="KN819352">
    <property type="protein sequence ID" value="KIJ13464.1"/>
    <property type="molecule type" value="Genomic_DNA"/>
</dbReference>
<dbReference type="GO" id="GO:0016279">
    <property type="term" value="F:protein-lysine N-methyltransferase activity"/>
    <property type="evidence" value="ECO:0007669"/>
    <property type="project" value="UniProtKB-UniRule"/>
</dbReference>
<dbReference type="HOGENOM" id="CLU_044783_1_0_1"/>
<keyword evidence="8" id="KW-1185">Reference proteome</keyword>
<dbReference type="AlphaFoldDB" id="A0A0C9SVM5"/>
<dbReference type="PANTHER" id="PTHR12843:SF5">
    <property type="entry name" value="EEF1A LYSINE METHYLTRANSFERASE 2"/>
    <property type="match status" value="1"/>
</dbReference>
<dbReference type="SUPFAM" id="SSF53335">
    <property type="entry name" value="S-adenosyl-L-methionine-dependent methyltransferases"/>
    <property type="match status" value="1"/>
</dbReference>
<dbReference type="Gene3D" id="3.40.50.150">
    <property type="entry name" value="Vaccinia Virus protein VP39"/>
    <property type="match status" value="1"/>
</dbReference>
<evidence type="ECO:0000313" key="8">
    <source>
        <dbReference type="Proteomes" id="UP000053647"/>
    </source>
</evidence>
<evidence type="ECO:0000256" key="1">
    <source>
        <dbReference type="ARBA" id="ARBA00022490"/>
    </source>
</evidence>
<proteinExistence type="inferred from homology"/>
<reference evidence="7 8" key="1">
    <citation type="submission" date="2014-06" db="EMBL/GenBank/DDBJ databases">
        <authorList>
            <consortium name="DOE Joint Genome Institute"/>
            <person name="Kuo A."/>
            <person name="Kohler A."/>
            <person name="Nagy L.G."/>
            <person name="Floudas D."/>
            <person name="Copeland A."/>
            <person name="Barry K.W."/>
            <person name="Cichocki N."/>
            <person name="Veneault-Fourrey C."/>
            <person name="LaButti K."/>
            <person name="Lindquist E.A."/>
            <person name="Lipzen A."/>
            <person name="Lundell T."/>
            <person name="Morin E."/>
            <person name="Murat C."/>
            <person name="Sun H."/>
            <person name="Tunlid A."/>
            <person name="Henrissat B."/>
            <person name="Grigoriev I.V."/>
            <person name="Hibbett D.S."/>
            <person name="Martin F."/>
            <person name="Nordberg H.P."/>
            <person name="Cantor M.N."/>
            <person name="Hua S.X."/>
        </authorList>
    </citation>
    <scope>NUCLEOTIDE SEQUENCE [LARGE SCALE GENOMIC DNA]</scope>
    <source>
        <strain evidence="7 8">ATCC 200175</strain>
    </source>
</reference>
<evidence type="ECO:0000256" key="5">
    <source>
        <dbReference type="HAMAP-Rule" id="MF_03188"/>
    </source>
</evidence>
<keyword evidence="3 5" id="KW-0808">Transferase</keyword>